<sequence length="432" mass="46002">MKKTILAVCLCIASTAVFAQKPKSQRVGLKKEFVEEITALGSKPQVKAALQTILDLEPETRKDHILLTEIPAPPFAEEVRGKQYGKMLSEIGVDSLWTDAVGNVIALRKGKSGKKKVVIDAHLDTVFPEGTDVKVRYAGDTLKAPGIGDDTRGLAIVLTVLKALNKNKIQTEADVYVIGTVGEEGLGDLRGVKQLYSKDGLKIDSHIAVDGGGVGRIVNGGVGSLRYKVTFKGPGGHSYGAFGLVNPHNALARAIHYFTVEADKFTKTGEKTTYNIGVIGGGTSVNAIPFESWMEVDMRSESPEKLKQINQLLQTAIKRGLAEENAIKRMGEDLTVDVKNVGDRPTGFLAETAPLVQRAAAVADFFGSVPMLGMSSTNANTPLSLGIPCVTIGGGGTGGNAHALDEWWYNDKGHLAIQNALLLLLAEAGFAK</sequence>
<comment type="caution">
    <text evidence="5">The sequence shown here is derived from an EMBL/GenBank/DDBJ whole genome shotgun (WGS) entry which is preliminary data.</text>
</comment>
<feature type="domain" description="Peptidase M20 dimerisation" evidence="4">
    <location>
        <begin position="223"/>
        <end position="322"/>
    </location>
</feature>
<dbReference type="Pfam" id="PF01546">
    <property type="entry name" value="Peptidase_M20"/>
    <property type="match status" value="1"/>
</dbReference>
<evidence type="ECO:0000256" key="1">
    <source>
        <dbReference type="ARBA" id="ARBA00022723"/>
    </source>
</evidence>
<evidence type="ECO:0000256" key="3">
    <source>
        <dbReference type="SAM" id="SignalP"/>
    </source>
</evidence>
<dbReference type="GO" id="GO:0046872">
    <property type="term" value="F:metal ion binding"/>
    <property type="evidence" value="ECO:0007669"/>
    <property type="project" value="UniProtKB-KW"/>
</dbReference>
<dbReference type="SUPFAM" id="SSF53187">
    <property type="entry name" value="Zn-dependent exopeptidases"/>
    <property type="match status" value="1"/>
</dbReference>
<dbReference type="AlphaFoldDB" id="A0A3D8YHA8"/>
<dbReference type="InterPro" id="IPR036264">
    <property type="entry name" value="Bact_exopeptidase_dim_dom"/>
</dbReference>
<dbReference type="PANTHER" id="PTHR43808">
    <property type="entry name" value="ACETYLORNITHINE DEACETYLASE"/>
    <property type="match status" value="1"/>
</dbReference>
<name>A0A3D8YHA8_9BACT</name>
<dbReference type="Proteomes" id="UP000256373">
    <property type="component" value="Unassembled WGS sequence"/>
</dbReference>
<reference evidence="5 6" key="1">
    <citation type="submission" date="2018-07" db="EMBL/GenBank/DDBJ databases">
        <title>Dyadobacter roseus sp. nov., isolated from rose rhizosphere soil.</title>
        <authorList>
            <person name="Chen L."/>
        </authorList>
    </citation>
    <scope>NUCLEOTIDE SEQUENCE [LARGE SCALE GENOMIC DNA]</scope>
    <source>
        <strain evidence="5 6">RS19</strain>
    </source>
</reference>
<proteinExistence type="predicted"/>
<dbReference type="InterPro" id="IPR050072">
    <property type="entry name" value="Peptidase_M20A"/>
</dbReference>
<dbReference type="Gene3D" id="3.30.70.360">
    <property type="match status" value="1"/>
</dbReference>
<dbReference type="InterPro" id="IPR011650">
    <property type="entry name" value="Peptidase_M20_dimer"/>
</dbReference>
<dbReference type="PANTHER" id="PTHR43808:SF17">
    <property type="entry name" value="PEPTIDASE M20"/>
    <property type="match status" value="1"/>
</dbReference>
<dbReference type="Pfam" id="PF07687">
    <property type="entry name" value="M20_dimer"/>
    <property type="match status" value="1"/>
</dbReference>
<organism evidence="5 6">
    <name type="scientific">Dyadobacter luteus</name>
    <dbReference type="NCBI Taxonomy" id="2259619"/>
    <lineage>
        <taxon>Bacteria</taxon>
        <taxon>Pseudomonadati</taxon>
        <taxon>Bacteroidota</taxon>
        <taxon>Cytophagia</taxon>
        <taxon>Cytophagales</taxon>
        <taxon>Spirosomataceae</taxon>
        <taxon>Dyadobacter</taxon>
    </lineage>
</organism>
<feature type="chain" id="PRO_5017735721" evidence="3">
    <location>
        <begin position="20"/>
        <end position="432"/>
    </location>
</feature>
<dbReference type="SUPFAM" id="SSF55031">
    <property type="entry name" value="Bacterial exopeptidase dimerisation domain"/>
    <property type="match status" value="1"/>
</dbReference>
<protein>
    <submittedName>
        <fullName evidence="5">Peptidase M20</fullName>
    </submittedName>
</protein>
<keyword evidence="6" id="KW-1185">Reference proteome</keyword>
<evidence type="ECO:0000259" key="4">
    <source>
        <dbReference type="Pfam" id="PF07687"/>
    </source>
</evidence>
<dbReference type="EMBL" id="QNUL01000001">
    <property type="protein sequence ID" value="REA64229.1"/>
    <property type="molecule type" value="Genomic_DNA"/>
</dbReference>
<dbReference type="InterPro" id="IPR002933">
    <property type="entry name" value="Peptidase_M20"/>
</dbReference>
<gene>
    <name evidence="5" type="ORF">DSL64_01355</name>
</gene>
<dbReference type="RefSeq" id="WP_115828837.1">
    <property type="nucleotide sequence ID" value="NZ_QNUL01000001.1"/>
</dbReference>
<dbReference type="OrthoDB" id="9783294at2"/>
<feature type="signal peptide" evidence="3">
    <location>
        <begin position="1"/>
        <end position="19"/>
    </location>
</feature>
<evidence type="ECO:0000313" key="5">
    <source>
        <dbReference type="EMBL" id="REA64229.1"/>
    </source>
</evidence>
<evidence type="ECO:0000256" key="2">
    <source>
        <dbReference type="ARBA" id="ARBA00022801"/>
    </source>
</evidence>
<accession>A0A3D8YHA8</accession>
<dbReference type="GO" id="GO:0016787">
    <property type="term" value="F:hydrolase activity"/>
    <property type="evidence" value="ECO:0007669"/>
    <property type="project" value="UniProtKB-KW"/>
</dbReference>
<dbReference type="Gene3D" id="3.40.630.10">
    <property type="entry name" value="Zn peptidases"/>
    <property type="match status" value="1"/>
</dbReference>
<evidence type="ECO:0000313" key="6">
    <source>
        <dbReference type="Proteomes" id="UP000256373"/>
    </source>
</evidence>
<keyword evidence="2" id="KW-0378">Hydrolase</keyword>
<keyword evidence="1" id="KW-0479">Metal-binding</keyword>
<keyword evidence="3" id="KW-0732">Signal</keyword>